<keyword evidence="2 6" id="KW-0812">Transmembrane</keyword>
<protein>
    <recommendedName>
        <fullName evidence="9">G protein-coupled receptor</fullName>
    </recommendedName>
</protein>
<sequence>MDANCEYAEELYDLTSLRVLQWIYIITSIASIFLVVYTARHYLHMSIFENVTKELIIALYVLIAIHSVSLALVQGSQLFYRYTALTKCEAQSPKMWCIFRYIAVVIIWSFAILHIGITLQHLLSSFLFGVRIQKIVSRMTIIISFLFSLVCGILAFYQESLEGRTAYCAGFTVHSERILMFNLYFVLILDILNTLASLLLWKHNRQKLLAEQSYDLSRSFHRRQNVYAMEQFLPIAALNSTFYVVFFLTVYFSQALKSRMSPGWYLFTSVVASVQPYYCLLCPLILLVLIRRGRFKRFAHVHSMVHPVKTPNEVSY</sequence>
<organism evidence="7 8">
    <name type="scientific">Pristionchus fissidentatus</name>
    <dbReference type="NCBI Taxonomy" id="1538716"/>
    <lineage>
        <taxon>Eukaryota</taxon>
        <taxon>Metazoa</taxon>
        <taxon>Ecdysozoa</taxon>
        <taxon>Nematoda</taxon>
        <taxon>Chromadorea</taxon>
        <taxon>Rhabditida</taxon>
        <taxon>Rhabditina</taxon>
        <taxon>Diplogasteromorpha</taxon>
        <taxon>Diplogasteroidea</taxon>
        <taxon>Neodiplogasteridae</taxon>
        <taxon>Pristionchus</taxon>
    </lineage>
</organism>
<feature type="transmembrane region" description="Helical" evidence="6">
    <location>
        <begin position="135"/>
        <end position="158"/>
    </location>
</feature>
<comment type="caution">
    <text evidence="7">The sequence shown here is derived from an EMBL/GenBank/DDBJ whole genome shotgun (WGS) entry which is preliminary data.</text>
</comment>
<feature type="transmembrane region" description="Helical" evidence="6">
    <location>
        <begin position="22"/>
        <end position="43"/>
    </location>
</feature>
<evidence type="ECO:0000313" key="7">
    <source>
        <dbReference type="EMBL" id="GMT11971.1"/>
    </source>
</evidence>
<accession>A0AAV5UXH2</accession>
<dbReference type="PANTHER" id="PTHR31357">
    <property type="entry name" value="SERPENTINE RECEPTOR CLASS ALPHA-10"/>
    <property type="match status" value="1"/>
</dbReference>
<feature type="non-terminal residue" evidence="7">
    <location>
        <position position="316"/>
    </location>
</feature>
<evidence type="ECO:0000256" key="3">
    <source>
        <dbReference type="ARBA" id="ARBA00022989"/>
    </source>
</evidence>
<proteinExistence type="inferred from homology"/>
<dbReference type="InterPro" id="IPR051080">
    <property type="entry name" value="Nematode_rcpt-like_serp_alpha"/>
</dbReference>
<evidence type="ECO:0000256" key="4">
    <source>
        <dbReference type="ARBA" id="ARBA00023136"/>
    </source>
</evidence>
<dbReference type="GO" id="GO:0004984">
    <property type="term" value="F:olfactory receptor activity"/>
    <property type="evidence" value="ECO:0007669"/>
    <property type="project" value="TreeGrafter"/>
</dbReference>
<evidence type="ECO:0000256" key="5">
    <source>
        <dbReference type="ARBA" id="ARBA00037994"/>
    </source>
</evidence>
<feature type="transmembrane region" description="Helical" evidence="6">
    <location>
        <begin position="232"/>
        <end position="252"/>
    </location>
</feature>
<keyword evidence="8" id="KW-1185">Reference proteome</keyword>
<evidence type="ECO:0000256" key="1">
    <source>
        <dbReference type="ARBA" id="ARBA00004141"/>
    </source>
</evidence>
<feature type="transmembrane region" description="Helical" evidence="6">
    <location>
        <begin position="178"/>
        <end position="201"/>
    </location>
</feature>
<dbReference type="EMBL" id="BTSY01000001">
    <property type="protein sequence ID" value="GMT11971.1"/>
    <property type="molecule type" value="Genomic_DNA"/>
</dbReference>
<dbReference type="PANTHER" id="PTHR31357:SF5">
    <property type="entry name" value="SERPENTINE RECEPTOR CLASS ALPHA-1-RELATED"/>
    <property type="match status" value="1"/>
</dbReference>
<dbReference type="GO" id="GO:0004930">
    <property type="term" value="F:G protein-coupled receptor activity"/>
    <property type="evidence" value="ECO:0007669"/>
    <property type="project" value="InterPro"/>
</dbReference>
<reference evidence="7" key="1">
    <citation type="submission" date="2023-10" db="EMBL/GenBank/DDBJ databases">
        <title>Genome assembly of Pristionchus species.</title>
        <authorList>
            <person name="Yoshida K."/>
            <person name="Sommer R.J."/>
        </authorList>
    </citation>
    <scope>NUCLEOTIDE SEQUENCE</scope>
    <source>
        <strain evidence="7">RS5133</strain>
    </source>
</reference>
<dbReference type="Pfam" id="PF02117">
    <property type="entry name" value="7TM_GPCR_Sra"/>
    <property type="match status" value="1"/>
</dbReference>
<comment type="similarity">
    <text evidence="5">Belongs to the nematode receptor-like protein sra family.</text>
</comment>
<dbReference type="Proteomes" id="UP001432322">
    <property type="component" value="Unassembled WGS sequence"/>
</dbReference>
<evidence type="ECO:0008006" key="9">
    <source>
        <dbReference type="Google" id="ProtNLM"/>
    </source>
</evidence>
<dbReference type="GO" id="GO:0016020">
    <property type="term" value="C:membrane"/>
    <property type="evidence" value="ECO:0007669"/>
    <property type="project" value="UniProtKB-SubCell"/>
</dbReference>
<feature type="transmembrane region" description="Helical" evidence="6">
    <location>
        <begin position="98"/>
        <end position="123"/>
    </location>
</feature>
<keyword evidence="4 6" id="KW-0472">Membrane</keyword>
<dbReference type="AlphaFoldDB" id="A0AAV5UXH2"/>
<evidence type="ECO:0000313" key="8">
    <source>
        <dbReference type="Proteomes" id="UP001432322"/>
    </source>
</evidence>
<evidence type="ECO:0000256" key="2">
    <source>
        <dbReference type="ARBA" id="ARBA00022692"/>
    </source>
</evidence>
<evidence type="ECO:0000256" key="6">
    <source>
        <dbReference type="SAM" id="Phobius"/>
    </source>
</evidence>
<feature type="transmembrane region" description="Helical" evidence="6">
    <location>
        <begin position="55"/>
        <end position="78"/>
    </location>
</feature>
<dbReference type="InterPro" id="IPR000344">
    <property type="entry name" value="7TM_GPCR_serpentine_rcpt_Sra"/>
</dbReference>
<gene>
    <name evidence="7" type="ORF">PFISCL1PPCAC_3268</name>
</gene>
<feature type="transmembrane region" description="Helical" evidence="6">
    <location>
        <begin position="264"/>
        <end position="290"/>
    </location>
</feature>
<comment type="subcellular location">
    <subcellularLocation>
        <location evidence="1">Membrane</location>
        <topology evidence="1">Multi-pass membrane protein</topology>
    </subcellularLocation>
</comment>
<keyword evidence="3 6" id="KW-1133">Transmembrane helix</keyword>
<name>A0AAV5UXH2_9BILA</name>